<reference evidence="2" key="2">
    <citation type="submission" date="2020-11" db="EMBL/GenBank/DDBJ databases">
        <authorList>
            <person name="Cecchin M."/>
            <person name="Marcolungo L."/>
            <person name="Rossato M."/>
            <person name="Girolomoni L."/>
            <person name="Cosentino E."/>
            <person name="Cuine S."/>
            <person name="Li-Beisson Y."/>
            <person name="Delledonne M."/>
            <person name="Ballottari M."/>
        </authorList>
    </citation>
    <scope>NUCLEOTIDE SEQUENCE</scope>
    <source>
        <strain evidence="2">211/11P</strain>
        <tissue evidence="2">Whole cell</tissue>
    </source>
</reference>
<reference evidence="2" key="1">
    <citation type="journal article" date="2019" name="Plant J.">
        <title>Chlorella vulgaris genome assembly and annotation reveals the molecular basis for metabolic acclimation to high light conditions.</title>
        <authorList>
            <person name="Cecchin M."/>
            <person name="Marcolungo L."/>
            <person name="Rossato M."/>
            <person name="Girolomoni L."/>
            <person name="Cosentino E."/>
            <person name="Cuine S."/>
            <person name="Li-Beisson Y."/>
            <person name="Delledonne M."/>
            <person name="Ballottari M."/>
        </authorList>
    </citation>
    <scope>NUCLEOTIDE SEQUENCE</scope>
    <source>
        <strain evidence="2">211/11P</strain>
    </source>
</reference>
<proteinExistence type="predicted"/>
<name>A0A9D4Z0X5_CHLVU</name>
<comment type="caution">
    <text evidence="2">The sequence shown here is derived from an EMBL/GenBank/DDBJ whole genome shotgun (WGS) entry which is preliminary data.</text>
</comment>
<dbReference type="AlphaFoldDB" id="A0A9D4Z0X5"/>
<dbReference type="Proteomes" id="UP001055712">
    <property type="component" value="Unassembled WGS sequence"/>
</dbReference>
<dbReference type="EMBL" id="SIDB01000002">
    <property type="protein sequence ID" value="KAI3436037.1"/>
    <property type="molecule type" value="Genomic_DNA"/>
</dbReference>
<dbReference type="EMBL" id="SIDB01000002">
    <property type="protein sequence ID" value="KAI3436036.1"/>
    <property type="molecule type" value="Genomic_DNA"/>
</dbReference>
<sequence length="102" mass="10768">MNQQAATTLTFNKVADAPCAQRSLTVRVSIDGDRPSMFAAAEPVTPPAAFDASSQLAGSFSNSTLRTDSNVDLLSCGLFEDELAELAELKQAHSPKSAPQLQ</sequence>
<dbReference type="EMBL" id="SIDB01000002">
    <property type="protein sequence ID" value="KAI3436038.1"/>
    <property type="molecule type" value="Genomic_DNA"/>
</dbReference>
<accession>A0A9D4Z0X5</accession>
<evidence type="ECO:0000313" key="1">
    <source>
        <dbReference type="EMBL" id="KAI3436036.1"/>
    </source>
</evidence>
<protein>
    <submittedName>
        <fullName evidence="2">Uncharacterized protein</fullName>
    </submittedName>
</protein>
<keyword evidence="4" id="KW-1185">Reference proteome</keyword>
<evidence type="ECO:0000313" key="4">
    <source>
        <dbReference type="Proteomes" id="UP001055712"/>
    </source>
</evidence>
<evidence type="ECO:0000313" key="2">
    <source>
        <dbReference type="EMBL" id="KAI3436037.1"/>
    </source>
</evidence>
<evidence type="ECO:0000313" key="3">
    <source>
        <dbReference type="EMBL" id="KAI3436038.1"/>
    </source>
</evidence>
<organism evidence="2 4">
    <name type="scientific">Chlorella vulgaris</name>
    <name type="common">Green alga</name>
    <dbReference type="NCBI Taxonomy" id="3077"/>
    <lineage>
        <taxon>Eukaryota</taxon>
        <taxon>Viridiplantae</taxon>
        <taxon>Chlorophyta</taxon>
        <taxon>core chlorophytes</taxon>
        <taxon>Trebouxiophyceae</taxon>
        <taxon>Chlorellales</taxon>
        <taxon>Chlorellaceae</taxon>
        <taxon>Chlorella clade</taxon>
        <taxon>Chlorella</taxon>
    </lineage>
</organism>
<gene>
    <name evidence="1" type="ORF">D9Q98_002093</name>
    <name evidence="2" type="ORF">D9Q98_002094</name>
    <name evidence="3" type="ORF">D9Q98_002095</name>
</gene>